<feature type="transmembrane region" description="Helical" evidence="10">
    <location>
        <begin position="128"/>
        <end position="151"/>
    </location>
</feature>
<accession>A0AAE1B0W4</accession>
<feature type="transmembrane region" description="Helical" evidence="10">
    <location>
        <begin position="877"/>
        <end position="897"/>
    </location>
</feature>
<evidence type="ECO:0000256" key="9">
    <source>
        <dbReference type="ARBA" id="ARBA00023136"/>
    </source>
</evidence>
<protein>
    <submittedName>
        <fullName evidence="13">Uncharacterized protein</fullName>
    </submittedName>
</protein>
<dbReference type="PROSITE" id="PS50893">
    <property type="entry name" value="ABC_TRANSPORTER_2"/>
    <property type="match status" value="1"/>
</dbReference>
<dbReference type="Pfam" id="PF00005">
    <property type="entry name" value="ABC_tran"/>
    <property type="match status" value="1"/>
</dbReference>
<dbReference type="Gene3D" id="3.40.50.300">
    <property type="entry name" value="P-loop containing nucleotide triphosphate hydrolases"/>
    <property type="match status" value="1"/>
</dbReference>
<dbReference type="CDD" id="cd03250">
    <property type="entry name" value="ABCC_MRP_domain1"/>
    <property type="match status" value="1"/>
</dbReference>
<dbReference type="InterPro" id="IPR027417">
    <property type="entry name" value="P-loop_NTPase"/>
</dbReference>
<dbReference type="PANTHER" id="PTHR24223">
    <property type="entry name" value="ATP-BINDING CASSETTE SUB-FAMILY C"/>
    <property type="match status" value="1"/>
</dbReference>
<feature type="transmembrane region" description="Helical" evidence="10">
    <location>
        <begin position="782"/>
        <end position="802"/>
    </location>
</feature>
<name>A0AAE1B0W4_9GAST</name>
<evidence type="ECO:0000256" key="7">
    <source>
        <dbReference type="ARBA" id="ARBA00022840"/>
    </source>
</evidence>
<dbReference type="InterPro" id="IPR003593">
    <property type="entry name" value="AAA+_ATPase"/>
</dbReference>
<keyword evidence="6" id="KW-0547">Nucleotide-binding</keyword>
<dbReference type="InterPro" id="IPR017871">
    <property type="entry name" value="ABC_transporter-like_CS"/>
</dbReference>
<dbReference type="SMART" id="SM00382">
    <property type="entry name" value="AAA"/>
    <property type="match status" value="1"/>
</dbReference>
<dbReference type="CDD" id="cd18579">
    <property type="entry name" value="ABC_6TM_ABCC_D1"/>
    <property type="match status" value="1"/>
</dbReference>
<dbReference type="GO" id="GO:0005524">
    <property type="term" value="F:ATP binding"/>
    <property type="evidence" value="ECO:0007669"/>
    <property type="project" value="UniProtKB-KW"/>
</dbReference>
<feature type="domain" description="ABC transporter" evidence="11">
    <location>
        <begin position="444"/>
        <end position="666"/>
    </location>
</feature>
<evidence type="ECO:0000256" key="6">
    <source>
        <dbReference type="ARBA" id="ARBA00022741"/>
    </source>
</evidence>
<dbReference type="InterPro" id="IPR003439">
    <property type="entry name" value="ABC_transporter-like_ATP-bd"/>
</dbReference>
<dbReference type="InterPro" id="IPR044746">
    <property type="entry name" value="ABCC_6TM_D1"/>
</dbReference>
<dbReference type="PANTHER" id="PTHR24223:SF456">
    <property type="entry name" value="MULTIDRUG RESISTANCE-ASSOCIATED PROTEIN LETHAL(2)03659"/>
    <property type="match status" value="1"/>
</dbReference>
<evidence type="ECO:0000256" key="8">
    <source>
        <dbReference type="ARBA" id="ARBA00022989"/>
    </source>
</evidence>
<dbReference type="AlphaFoldDB" id="A0AAE1B0W4"/>
<dbReference type="InterPro" id="IPR029526">
    <property type="entry name" value="PGBD"/>
</dbReference>
<evidence type="ECO:0000256" key="1">
    <source>
        <dbReference type="ARBA" id="ARBA00004141"/>
    </source>
</evidence>
<keyword evidence="9 10" id="KW-0472">Membrane</keyword>
<reference evidence="13" key="1">
    <citation type="journal article" date="2023" name="G3 (Bethesda)">
        <title>A reference genome for the long-term kleptoplast-retaining sea slug Elysia crispata morphotype clarki.</title>
        <authorList>
            <person name="Eastman K.E."/>
            <person name="Pendleton A.L."/>
            <person name="Shaikh M.A."/>
            <person name="Suttiyut T."/>
            <person name="Ogas R."/>
            <person name="Tomko P."/>
            <person name="Gavelis G."/>
            <person name="Widhalm J.R."/>
            <person name="Wisecaver J.H."/>
        </authorList>
    </citation>
    <scope>NUCLEOTIDE SEQUENCE</scope>
    <source>
        <strain evidence="13">ECLA1</strain>
    </source>
</reference>
<feature type="transmembrane region" description="Helical" evidence="10">
    <location>
        <begin position="230"/>
        <end position="252"/>
    </location>
</feature>
<evidence type="ECO:0000256" key="5">
    <source>
        <dbReference type="ARBA" id="ARBA00022737"/>
    </source>
</evidence>
<dbReference type="FunFam" id="3.40.50.300:FF:000973">
    <property type="entry name" value="Multidrug resistance-associated protein 4"/>
    <property type="match status" value="1"/>
</dbReference>
<dbReference type="GO" id="GO:0140359">
    <property type="term" value="F:ABC-type transporter activity"/>
    <property type="evidence" value="ECO:0007669"/>
    <property type="project" value="InterPro"/>
</dbReference>
<proteinExistence type="inferred from homology"/>
<dbReference type="SUPFAM" id="SSF52540">
    <property type="entry name" value="P-loop containing nucleoside triphosphate hydrolases"/>
    <property type="match status" value="1"/>
</dbReference>
<dbReference type="Pfam" id="PF00664">
    <property type="entry name" value="ABC_membrane"/>
    <property type="match status" value="2"/>
</dbReference>
<evidence type="ECO:0000256" key="4">
    <source>
        <dbReference type="ARBA" id="ARBA00022692"/>
    </source>
</evidence>
<dbReference type="Proteomes" id="UP001283361">
    <property type="component" value="Unassembled WGS sequence"/>
</dbReference>
<feature type="domain" description="ABC transmembrane type-1" evidence="12">
    <location>
        <begin position="782"/>
        <end position="910"/>
    </location>
</feature>
<dbReference type="GO" id="GO:0016020">
    <property type="term" value="C:membrane"/>
    <property type="evidence" value="ECO:0007669"/>
    <property type="project" value="UniProtKB-SubCell"/>
</dbReference>
<dbReference type="InterPro" id="IPR011527">
    <property type="entry name" value="ABC1_TM_dom"/>
</dbReference>
<feature type="transmembrane region" description="Helical" evidence="10">
    <location>
        <begin position="205"/>
        <end position="224"/>
    </location>
</feature>
<dbReference type="GO" id="GO:0016887">
    <property type="term" value="F:ATP hydrolysis activity"/>
    <property type="evidence" value="ECO:0007669"/>
    <property type="project" value="InterPro"/>
</dbReference>
<dbReference type="Gene3D" id="1.20.1560.10">
    <property type="entry name" value="ABC transporter type 1, transmembrane domain"/>
    <property type="match status" value="2"/>
</dbReference>
<dbReference type="InterPro" id="IPR050173">
    <property type="entry name" value="ABC_transporter_C-like"/>
</dbReference>
<feature type="domain" description="ABC transmembrane type-1" evidence="12">
    <location>
        <begin position="93"/>
        <end position="305"/>
    </location>
</feature>
<keyword evidence="5" id="KW-0677">Repeat</keyword>
<comment type="caution">
    <text evidence="13">The sequence shown here is derived from an EMBL/GenBank/DDBJ whole genome shotgun (WGS) entry which is preliminary data.</text>
</comment>
<dbReference type="InterPro" id="IPR036640">
    <property type="entry name" value="ABC1_TM_sf"/>
</dbReference>
<keyword evidence="3" id="KW-0813">Transport</keyword>
<dbReference type="SUPFAM" id="SSF90123">
    <property type="entry name" value="ABC transporter transmembrane region"/>
    <property type="match status" value="2"/>
</dbReference>
<gene>
    <name evidence="13" type="ORF">RRG08_054673</name>
</gene>
<dbReference type="Pfam" id="PF13843">
    <property type="entry name" value="DDE_Tnp_1_7"/>
    <property type="match status" value="1"/>
</dbReference>
<keyword evidence="8 10" id="KW-1133">Transmembrane helix</keyword>
<dbReference type="PROSITE" id="PS00211">
    <property type="entry name" value="ABC_TRANSPORTER_1"/>
    <property type="match status" value="1"/>
</dbReference>
<organism evidence="13 14">
    <name type="scientific">Elysia crispata</name>
    <name type="common">lettuce slug</name>
    <dbReference type="NCBI Taxonomy" id="231223"/>
    <lineage>
        <taxon>Eukaryota</taxon>
        <taxon>Metazoa</taxon>
        <taxon>Spiralia</taxon>
        <taxon>Lophotrochozoa</taxon>
        <taxon>Mollusca</taxon>
        <taxon>Gastropoda</taxon>
        <taxon>Heterobranchia</taxon>
        <taxon>Euthyneura</taxon>
        <taxon>Panpulmonata</taxon>
        <taxon>Sacoglossa</taxon>
        <taxon>Placobranchoidea</taxon>
        <taxon>Plakobranchidae</taxon>
        <taxon>Elysia</taxon>
    </lineage>
</organism>
<evidence type="ECO:0000259" key="12">
    <source>
        <dbReference type="PROSITE" id="PS50929"/>
    </source>
</evidence>
<evidence type="ECO:0000313" key="13">
    <source>
        <dbReference type="EMBL" id="KAK3797648.1"/>
    </source>
</evidence>
<keyword evidence="14" id="KW-1185">Reference proteome</keyword>
<feature type="transmembrane region" description="Helical" evidence="10">
    <location>
        <begin position="88"/>
        <end position="108"/>
    </location>
</feature>
<evidence type="ECO:0000256" key="2">
    <source>
        <dbReference type="ARBA" id="ARBA00009726"/>
    </source>
</evidence>
<evidence type="ECO:0000259" key="11">
    <source>
        <dbReference type="PROSITE" id="PS50893"/>
    </source>
</evidence>
<keyword evidence="4 10" id="KW-0812">Transmembrane</keyword>
<keyword evidence="7" id="KW-0067">ATP-binding</keyword>
<dbReference type="EMBL" id="JAWDGP010000750">
    <property type="protein sequence ID" value="KAK3797648.1"/>
    <property type="molecule type" value="Genomic_DNA"/>
</dbReference>
<comment type="subcellular location">
    <subcellularLocation>
        <location evidence="1">Membrane</location>
        <topology evidence="1">Multi-pass membrane protein</topology>
    </subcellularLocation>
</comment>
<sequence>MAEHGRACPYDRANVFSKITFWWMNALFKLGVENELTEDNICDVPEEDRSCKLESKLKRYWKEEVQRHSEGGEASLYRAVLKAFKWQWLLPGLMVLAFESIKIAQPFLIGELVRYLNNAEDAVSKTVAFCMGAALGLSSILMVTLNPTYFFTMQHIALRMKVAVGALIYRKVLSLSTEAFHYTSSGQIVNHLSTDIEKFNEAIDLLHFFWASPLSVITVIYLLYRQLGLACFWGLLVIVVIVPVQAGLSALLGRLRTKIGALSDHRIQLMSEVIVAMRVIKMQCWEQPFQELISKIRGSEVKWQRLGAISKLSLGMEQTSGRLVGMIIFCAIYYQNYDEPGAATVFIMLCLLENLRLPCFFFLHFGVEVTIQLAASLKRVQTFLLLNEEKETIKDLRLHRSIQQYNEPNADWAVDIDHMTARWPLIYTEGRRRFQRKGLRSSTSSTKSLLRESDIDQAFSLKYISLQIKKGEHIAVVGVVGSGKSSLLMSLIGELPHEIGQISMNGRVSYCSQTTWVFSGSVRENILFGQSFDSSRYRAVVEACGLARDLELLPKGDQTFVGERGLQLSGGQKARLTLARSIYHGGDIILMDDPLSAVDTNVGRHIFQRCIVDLLADKTVILVTHQLQYLKQVDRIVVLRDGCIHDVGTYTELKSRGTDMRVLTSTDEHPGHATEAALEAEEESKQHLLLSKCLEKQAAESEETEKVLRGAVGLHVYWDYFCAGYGPALLPLLLPLWLAGPAFFCFSDWMLAKWLDEQDSHNSTSASSSTRDWANMSGNMRWYIIALMASTGCYLLFSVSYLQMAITAAKRLHDRMLQSMLHTVSRFFDVHPVGQILNRFSRDLYFVDDSVSILGFVVAMQTTQFLGFFLMTVVVNPWMTIAFFLLMLSIVIIRVYALRTMRQVKRLEAKGPKSGGNDRRVNTLNTPLPLHIWYRLKGKLVLFLTQSQANSALSDGSDLDLDVGESSDSGDYTLTLDERRFVDTIDREINHIQRMEVIGGDGTESDDDSIVQAPTVDLNAPAQWIADPNGFVPQEQLQYTRRETGQEQGLAHRVVKDLVEPFHHTGMRVYMGNFCTGVPLLRDLEVCGMVRSNRKFLPADLLPKKVQLQKHEYKTAQAGHLTFSVWLDTSRHS</sequence>
<evidence type="ECO:0000256" key="10">
    <source>
        <dbReference type="SAM" id="Phobius"/>
    </source>
</evidence>
<comment type="similarity">
    <text evidence="2">Belongs to the ABC transporter superfamily. ABCC family. Conjugate transporter (TC 3.A.1.208) subfamily.</text>
</comment>
<evidence type="ECO:0000313" key="14">
    <source>
        <dbReference type="Proteomes" id="UP001283361"/>
    </source>
</evidence>
<evidence type="ECO:0000256" key="3">
    <source>
        <dbReference type="ARBA" id="ARBA00022448"/>
    </source>
</evidence>
<feature type="transmembrane region" description="Helical" evidence="10">
    <location>
        <begin position="851"/>
        <end position="871"/>
    </location>
</feature>
<dbReference type="PROSITE" id="PS50929">
    <property type="entry name" value="ABC_TM1F"/>
    <property type="match status" value="2"/>
</dbReference>